<dbReference type="NCBIfam" id="TIGR01552">
    <property type="entry name" value="phd_fam"/>
    <property type="match status" value="1"/>
</dbReference>
<comment type="function">
    <text evidence="2">Antitoxin component of a type II toxin-antitoxin (TA) system.</text>
</comment>
<comment type="similarity">
    <text evidence="1 2">Belongs to the phD/YefM antitoxin family.</text>
</comment>
<evidence type="ECO:0000313" key="4">
    <source>
        <dbReference type="Proteomes" id="UP000220922"/>
    </source>
</evidence>
<evidence type="ECO:0000256" key="2">
    <source>
        <dbReference type="RuleBase" id="RU362080"/>
    </source>
</evidence>
<dbReference type="Pfam" id="PF02604">
    <property type="entry name" value="PhdYeFM_antitox"/>
    <property type="match status" value="1"/>
</dbReference>
<keyword evidence="4" id="KW-1185">Reference proteome</keyword>
<dbReference type="InterPro" id="IPR051405">
    <property type="entry name" value="phD/YefM_antitoxin"/>
</dbReference>
<sequence length="79" mass="8441">MPASTRHMFDIDLQHGVLPVSQAASSLAAMIRRSAQQQRPVVITQKGKPTAVLLSVELFDVLRALVDDARPPAAAPPEG</sequence>
<comment type="caution">
    <text evidence="3">The sequence shown here is derived from an EMBL/GenBank/DDBJ whole genome shotgun (WGS) entry which is preliminary data.</text>
</comment>
<dbReference type="Proteomes" id="UP000220922">
    <property type="component" value="Unassembled WGS sequence"/>
</dbReference>
<accession>A0A2H3KHP7</accession>
<dbReference type="PANTHER" id="PTHR33713">
    <property type="entry name" value="ANTITOXIN YAFN-RELATED"/>
    <property type="match status" value="1"/>
</dbReference>
<dbReference type="EMBL" id="LYXE01000156">
    <property type="protein sequence ID" value="PDV97314.1"/>
    <property type="molecule type" value="Genomic_DNA"/>
</dbReference>
<protein>
    <recommendedName>
        <fullName evidence="2">Antitoxin</fullName>
    </recommendedName>
</protein>
<name>A0A2H3KHP7_9CHLR</name>
<dbReference type="SUPFAM" id="SSF143120">
    <property type="entry name" value="YefM-like"/>
    <property type="match status" value="1"/>
</dbReference>
<dbReference type="OrthoDB" id="9809157at2"/>
<dbReference type="RefSeq" id="WP_097654588.1">
    <property type="nucleotide sequence ID" value="NZ_LYXE01000156.1"/>
</dbReference>
<dbReference type="AlphaFoldDB" id="A0A2H3KHP7"/>
<dbReference type="Gene3D" id="3.40.1620.10">
    <property type="entry name" value="YefM-like domain"/>
    <property type="match status" value="1"/>
</dbReference>
<organism evidence="3 4">
    <name type="scientific">Candidatus Chloroploca asiatica</name>
    <dbReference type="NCBI Taxonomy" id="1506545"/>
    <lineage>
        <taxon>Bacteria</taxon>
        <taxon>Bacillati</taxon>
        <taxon>Chloroflexota</taxon>
        <taxon>Chloroflexia</taxon>
        <taxon>Chloroflexales</taxon>
        <taxon>Chloroflexineae</taxon>
        <taxon>Oscillochloridaceae</taxon>
        <taxon>Candidatus Chloroploca</taxon>
    </lineage>
</organism>
<dbReference type="InterPro" id="IPR036165">
    <property type="entry name" value="YefM-like_sf"/>
</dbReference>
<dbReference type="InterPro" id="IPR006442">
    <property type="entry name" value="Antitoxin_Phd/YefM"/>
</dbReference>
<proteinExistence type="inferred from homology"/>
<reference evidence="3 4" key="1">
    <citation type="submission" date="2016-05" db="EMBL/GenBank/DDBJ databases">
        <authorList>
            <person name="Lavstsen T."/>
            <person name="Jespersen J.S."/>
        </authorList>
    </citation>
    <scope>NUCLEOTIDE SEQUENCE [LARGE SCALE GENOMIC DNA]</scope>
    <source>
        <strain evidence="3 4">B7-9</strain>
    </source>
</reference>
<evidence type="ECO:0000256" key="1">
    <source>
        <dbReference type="ARBA" id="ARBA00009981"/>
    </source>
</evidence>
<evidence type="ECO:0000313" key="3">
    <source>
        <dbReference type="EMBL" id="PDV97314.1"/>
    </source>
</evidence>
<gene>
    <name evidence="3" type="ORF">A9Q02_19010</name>
</gene>
<dbReference type="PANTHER" id="PTHR33713:SF6">
    <property type="entry name" value="ANTITOXIN YEFM"/>
    <property type="match status" value="1"/>
</dbReference>